<sequence>MNTFDTLSALRTIGLTPRVVQACLALAPQADEQLLRVVAVSRHQLLLHDGVQQRAAWAWPSLMASLQAARDQLVVGDWVLALPPAVGDVSVDRTGAGAEQPAWQVTRRLPPLNAMTRRVPAGHRQRLVSHVDVALLVLAADRPMSLRWADRWLALARLAHASPVVVLTKADLLARSPMALSPVAALERHWSVSAPGSVTPGSSDGNCPVPIRLLDGRGPEVLEQLSPWLKPGLTLALVGPSGAGKSTLANTLTALGGDPAQLPVGEVRASDGEGRHTSTGRALFRCAGGACLIDTPGLRSLQLDAAAADLEQAFDDVQTLASACQFRNCRHGSEPGCAVRESLAPSRLGSWHKLHREAQRQEMDWLGRRALLAEWKLRSKSARRRQRAEASAD</sequence>
<dbReference type="Gene3D" id="1.10.40.50">
    <property type="entry name" value="Probable gtpase engc, domain 3"/>
    <property type="match status" value="1"/>
</dbReference>
<keyword evidence="4" id="KW-1185">Reference proteome</keyword>
<dbReference type="PANTHER" id="PTHR32120">
    <property type="entry name" value="SMALL RIBOSOMAL SUBUNIT BIOGENESIS GTPASE RSGA"/>
    <property type="match status" value="1"/>
</dbReference>
<protein>
    <submittedName>
        <fullName evidence="3">GTPase RsgA</fullName>
    </submittedName>
</protein>
<dbReference type="PROSITE" id="PS50936">
    <property type="entry name" value="ENGC_GTPASE"/>
    <property type="match status" value="1"/>
</dbReference>
<keyword evidence="1" id="KW-0690">Ribosome biogenesis</keyword>
<evidence type="ECO:0000259" key="2">
    <source>
        <dbReference type="PROSITE" id="PS50936"/>
    </source>
</evidence>
<dbReference type="RefSeq" id="WP_341400321.1">
    <property type="nucleotide sequence ID" value="NZ_JBBUTI010000012.1"/>
</dbReference>
<dbReference type="EMBL" id="JBBUTI010000012">
    <property type="protein sequence ID" value="MEK8048008.1"/>
    <property type="molecule type" value="Genomic_DNA"/>
</dbReference>
<dbReference type="CDD" id="cd01854">
    <property type="entry name" value="YjeQ_EngC"/>
    <property type="match status" value="1"/>
</dbReference>
<comment type="caution">
    <text evidence="3">The sequence shown here is derived from an EMBL/GenBank/DDBJ whole genome shotgun (WGS) entry which is preliminary data.</text>
</comment>
<gene>
    <name evidence="3" type="primary">rsgA</name>
    <name evidence="3" type="ORF">AACH00_16735</name>
</gene>
<name>A0ABU9C865_9BURK</name>
<dbReference type="Proteomes" id="UP001379945">
    <property type="component" value="Unassembled WGS sequence"/>
</dbReference>
<dbReference type="InterPro" id="IPR027417">
    <property type="entry name" value="P-loop_NTPase"/>
</dbReference>
<feature type="domain" description="EngC GTPase" evidence="2">
    <location>
        <begin position="129"/>
        <end position="299"/>
    </location>
</feature>
<evidence type="ECO:0000256" key="1">
    <source>
        <dbReference type="ARBA" id="ARBA00022517"/>
    </source>
</evidence>
<dbReference type="Pfam" id="PF03193">
    <property type="entry name" value="RsgA_GTPase"/>
    <property type="match status" value="2"/>
</dbReference>
<organism evidence="3 4">
    <name type="scientific">Ideonella margarita</name>
    <dbReference type="NCBI Taxonomy" id="2984191"/>
    <lineage>
        <taxon>Bacteria</taxon>
        <taxon>Pseudomonadati</taxon>
        <taxon>Pseudomonadota</taxon>
        <taxon>Betaproteobacteria</taxon>
        <taxon>Burkholderiales</taxon>
        <taxon>Sphaerotilaceae</taxon>
        <taxon>Ideonella</taxon>
    </lineage>
</organism>
<dbReference type="InterPro" id="IPR004881">
    <property type="entry name" value="Ribosome_biogen_GTPase_RsgA"/>
</dbReference>
<dbReference type="InterPro" id="IPR010914">
    <property type="entry name" value="RsgA_GTPase_dom"/>
</dbReference>
<evidence type="ECO:0000313" key="4">
    <source>
        <dbReference type="Proteomes" id="UP001379945"/>
    </source>
</evidence>
<dbReference type="PANTHER" id="PTHR32120:SF10">
    <property type="entry name" value="SMALL RIBOSOMAL SUBUNIT BIOGENESIS GTPASE RSGA"/>
    <property type="match status" value="1"/>
</dbReference>
<dbReference type="SUPFAM" id="SSF52540">
    <property type="entry name" value="P-loop containing nucleoside triphosphate hydrolases"/>
    <property type="match status" value="1"/>
</dbReference>
<accession>A0ABU9C865</accession>
<dbReference type="Gene3D" id="3.40.50.300">
    <property type="entry name" value="P-loop containing nucleotide triphosphate hydrolases"/>
    <property type="match status" value="1"/>
</dbReference>
<proteinExistence type="predicted"/>
<reference evidence="3 4" key="1">
    <citation type="submission" date="2024-04" db="EMBL/GenBank/DDBJ databases">
        <title>Novel species of the genus Ideonella isolated from streams.</title>
        <authorList>
            <person name="Lu H."/>
        </authorList>
    </citation>
    <scope>NUCLEOTIDE SEQUENCE [LARGE SCALE GENOMIC DNA]</scope>
    <source>
        <strain evidence="3 4">LYT19W</strain>
    </source>
</reference>
<evidence type="ECO:0000313" key="3">
    <source>
        <dbReference type="EMBL" id="MEK8048008.1"/>
    </source>
</evidence>